<evidence type="ECO:0000256" key="5">
    <source>
        <dbReference type="ARBA" id="ARBA00022801"/>
    </source>
</evidence>
<dbReference type="Pfam" id="PF19425">
    <property type="entry name" value="Csd3_N2"/>
    <property type="match status" value="1"/>
</dbReference>
<evidence type="ECO:0000256" key="1">
    <source>
        <dbReference type="ARBA" id="ARBA00001947"/>
    </source>
</evidence>
<keyword evidence="3" id="KW-0645">Protease</keyword>
<dbReference type="Proteomes" id="UP000586093">
    <property type="component" value="Unassembled WGS sequence"/>
</dbReference>
<sequence length="452" mass="48276">MRAGRALEAAVGRHRRRVTAAVIALLAGSAVTAFGVAPHVPDAADLPQRLIQQDLPGDPALQEQLLALDEHSLALYRSDLTRSGDTVDSLLKRLGVDDPEAARFLRQDPAGREVLAGRPGKMVQVLAEGGRMLALTLRAPSPLDERAATHFHRLEIKRLARGGFSARTAEVPYAVQTRLSSGTIVSSLYAAADDAKLPDSVTNQLAELFGADIDFRRELRRGDTFSVLYEGLMADGEPVAWAQGAGRVLAARFDNGGAVHEAIWFQEPGKRGAYFDLKGRSKNRMFLGSPLAFSRVTSGFAMRMHPISGRWSQHKGVDYGAPTGTPVRSVGEGVVTFAGRQNGYGNIVMVRHAGGHETRYAHLSRIAVRQGARIEQGQLIGAVGATGWATGPHLHFEFLVGGAQVDPVRMARASAPVTLSEAARASFAQSARSASLQLSAAAGAANLGERFE</sequence>
<organism evidence="10 11">
    <name type="scientific">Aquariibacter albus</name>
    <dbReference type="NCBI Taxonomy" id="2759899"/>
    <lineage>
        <taxon>Bacteria</taxon>
        <taxon>Pseudomonadati</taxon>
        <taxon>Pseudomonadota</taxon>
        <taxon>Betaproteobacteria</taxon>
        <taxon>Burkholderiales</taxon>
        <taxon>Sphaerotilaceae</taxon>
        <taxon>Aquariibacter</taxon>
    </lineage>
</organism>
<evidence type="ECO:0000313" key="11">
    <source>
        <dbReference type="Proteomes" id="UP000586093"/>
    </source>
</evidence>
<dbReference type="SUPFAM" id="SSF51261">
    <property type="entry name" value="Duplicated hybrid motif"/>
    <property type="match status" value="1"/>
</dbReference>
<comment type="caution">
    <text evidence="10">The sequence shown here is derived from an EMBL/GenBank/DDBJ whole genome shotgun (WGS) entry which is preliminary data.</text>
</comment>
<dbReference type="PANTHER" id="PTHR21666:SF288">
    <property type="entry name" value="CELL DIVISION PROTEIN YTFB"/>
    <property type="match status" value="1"/>
</dbReference>
<dbReference type="InterPro" id="IPR011055">
    <property type="entry name" value="Dup_hybrid_motif"/>
</dbReference>
<comment type="subcellular location">
    <subcellularLocation>
        <location evidence="2">Cell envelope</location>
    </subcellularLocation>
</comment>
<dbReference type="GO" id="GO:0030313">
    <property type="term" value="C:cell envelope"/>
    <property type="evidence" value="ECO:0007669"/>
    <property type="project" value="UniProtKB-SubCell"/>
</dbReference>
<keyword evidence="6" id="KW-0862">Zinc</keyword>
<comment type="cofactor">
    <cofactor evidence="1">
        <name>Zn(2+)</name>
        <dbReference type="ChEBI" id="CHEBI:29105"/>
    </cofactor>
</comment>
<dbReference type="Pfam" id="PF01551">
    <property type="entry name" value="Peptidase_M23"/>
    <property type="match status" value="1"/>
</dbReference>
<evidence type="ECO:0000256" key="7">
    <source>
        <dbReference type="ARBA" id="ARBA00023049"/>
    </source>
</evidence>
<keyword evidence="11" id="KW-1185">Reference proteome</keyword>
<reference evidence="10 11" key="1">
    <citation type="submission" date="2020-08" db="EMBL/GenBank/DDBJ databases">
        <title>Aquariorum lacteus gen. nov., sp. nov., a new member of the family Comamonadaceae, isolated from freshwater aquarium.</title>
        <authorList>
            <person name="Chun S.-J."/>
        </authorList>
    </citation>
    <scope>NUCLEOTIDE SEQUENCE [LARGE SCALE GENOMIC DNA]</scope>
    <source>
        <strain evidence="10 11">SJAQ100</strain>
    </source>
</reference>
<evidence type="ECO:0000259" key="8">
    <source>
        <dbReference type="Pfam" id="PF01551"/>
    </source>
</evidence>
<dbReference type="EMBL" id="JACIVI010000003">
    <property type="protein sequence ID" value="MBB1162318.1"/>
    <property type="molecule type" value="Genomic_DNA"/>
</dbReference>
<proteinExistence type="predicted"/>
<accession>A0A839HRS7</accession>
<keyword evidence="7" id="KW-0482">Metalloprotease</keyword>
<evidence type="ECO:0000256" key="2">
    <source>
        <dbReference type="ARBA" id="ARBA00004196"/>
    </source>
</evidence>
<dbReference type="GO" id="GO:0006508">
    <property type="term" value="P:proteolysis"/>
    <property type="evidence" value="ECO:0007669"/>
    <property type="project" value="UniProtKB-KW"/>
</dbReference>
<evidence type="ECO:0000313" key="10">
    <source>
        <dbReference type="EMBL" id="MBB1162318.1"/>
    </source>
</evidence>
<feature type="domain" description="Csd3-like second N-terminal" evidence="9">
    <location>
        <begin position="178"/>
        <end position="300"/>
    </location>
</feature>
<dbReference type="GO" id="GO:0046872">
    <property type="term" value="F:metal ion binding"/>
    <property type="evidence" value="ECO:0007669"/>
    <property type="project" value="UniProtKB-KW"/>
</dbReference>
<dbReference type="Gene3D" id="3.10.450.350">
    <property type="match status" value="2"/>
</dbReference>
<feature type="domain" description="M23ase beta-sheet core" evidence="8">
    <location>
        <begin position="313"/>
        <end position="407"/>
    </location>
</feature>
<dbReference type="AlphaFoldDB" id="A0A839HRS7"/>
<dbReference type="Gene3D" id="2.70.70.10">
    <property type="entry name" value="Glucose Permease (Domain IIA)"/>
    <property type="match status" value="1"/>
</dbReference>
<evidence type="ECO:0000256" key="4">
    <source>
        <dbReference type="ARBA" id="ARBA00022723"/>
    </source>
</evidence>
<evidence type="ECO:0000259" key="9">
    <source>
        <dbReference type="Pfam" id="PF19425"/>
    </source>
</evidence>
<keyword evidence="5" id="KW-0378">Hydrolase</keyword>
<gene>
    <name evidence="10" type="ORF">H4F90_10025</name>
</gene>
<dbReference type="CDD" id="cd12797">
    <property type="entry name" value="M23_peptidase"/>
    <property type="match status" value="1"/>
</dbReference>
<dbReference type="GO" id="GO:0004222">
    <property type="term" value="F:metalloendopeptidase activity"/>
    <property type="evidence" value="ECO:0007669"/>
    <property type="project" value="TreeGrafter"/>
</dbReference>
<dbReference type="PANTHER" id="PTHR21666">
    <property type="entry name" value="PEPTIDASE-RELATED"/>
    <property type="match status" value="1"/>
</dbReference>
<dbReference type="InterPro" id="IPR045834">
    <property type="entry name" value="Csd3_N2"/>
</dbReference>
<keyword evidence="4" id="KW-0479">Metal-binding</keyword>
<evidence type="ECO:0000256" key="3">
    <source>
        <dbReference type="ARBA" id="ARBA00022670"/>
    </source>
</evidence>
<evidence type="ECO:0000256" key="6">
    <source>
        <dbReference type="ARBA" id="ARBA00022833"/>
    </source>
</evidence>
<name>A0A839HRS7_9BURK</name>
<protein>
    <submittedName>
        <fullName evidence="10">M23 family metallopeptidase</fullName>
    </submittedName>
</protein>
<dbReference type="InterPro" id="IPR050570">
    <property type="entry name" value="Cell_wall_metabolism_enzyme"/>
</dbReference>
<dbReference type="InterPro" id="IPR016047">
    <property type="entry name" value="M23ase_b-sheet_dom"/>
</dbReference>